<sequence length="233" mass="25050">MIPPQHHGALPGRRIVLRGALLTATAALSAPHLAGCSPSSPRSGTPTASQPATRSGSNVKRVLLAYFSRPGENYYYGGRTDLKVGNTEVLANKIADRTACDTYRIQAADPYPHDYDATVKRNVREQDTDARPAIESRLPSLDGYDTILLASPIWNVRAPMIMKTFTEALDFRGKTVHPVTTYAMSGLGTTEPDYAASCPGATIAEGLAVRGEEVKGADTEVVAWLRRTGLPAR</sequence>
<feature type="compositionally biased region" description="Polar residues" evidence="1">
    <location>
        <begin position="37"/>
        <end position="56"/>
    </location>
</feature>
<name>A0A7H8N1R4_STRMI</name>
<accession>A0A7H8N1R4</accession>
<evidence type="ECO:0000256" key="1">
    <source>
        <dbReference type="SAM" id="MobiDB-lite"/>
    </source>
</evidence>
<dbReference type="PANTHER" id="PTHR39201:SF1">
    <property type="entry name" value="FLAVODOXIN-LIKE DOMAIN-CONTAINING PROTEIN"/>
    <property type="match status" value="1"/>
</dbReference>
<proteinExistence type="predicted"/>
<dbReference type="AlphaFoldDB" id="A0A7H8N1R4"/>
<dbReference type="Gene3D" id="3.40.50.360">
    <property type="match status" value="1"/>
</dbReference>
<feature type="region of interest" description="Disordered" evidence="1">
    <location>
        <begin position="32"/>
        <end position="56"/>
    </location>
</feature>
<geneLocation type="plasmid" evidence="3 4">
    <name>unnamed1</name>
</geneLocation>
<dbReference type="GO" id="GO:0010181">
    <property type="term" value="F:FMN binding"/>
    <property type="evidence" value="ECO:0007669"/>
    <property type="project" value="InterPro"/>
</dbReference>
<dbReference type="SUPFAM" id="SSF52218">
    <property type="entry name" value="Flavoproteins"/>
    <property type="match status" value="1"/>
</dbReference>
<dbReference type="InterPro" id="IPR008254">
    <property type="entry name" value="Flavodoxin/NO_synth"/>
</dbReference>
<dbReference type="Proteomes" id="UP000509345">
    <property type="component" value="Plasmid unnamed1"/>
</dbReference>
<dbReference type="EMBL" id="CP054927">
    <property type="protein sequence ID" value="QKW47958.1"/>
    <property type="molecule type" value="Genomic_DNA"/>
</dbReference>
<evidence type="ECO:0000313" key="3">
    <source>
        <dbReference type="EMBL" id="QKW47958.1"/>
    </source>
</evidence>
<dbReference type="PANTHER" id="PTHR39201">
    <property type="entry name" value="EXPORTED PROTEIN-RELATED"/>
    <property type="match status" value="1"/>
</dbReference>
<gene>
    <name evidence="3" type="ORF">HUT09_36230</name>
</gene>
<evidence type="ECO:0000313" key="4">
    <source>
        <dbReference type="Proteomes" id="UP000509345"/>
    </source>
</evidence>
<feature type="domain" description="Flavodoxin-like" evidence="2">
    <location>
        <begin position="85"/>
        <end position="224"/>
    </location>
</feature>
<keyword evidence="3" id="KW-0614">Plasmid</keyword>
<reference evidence="3 4" key="1">
    <citation type="submission" date="2020-06" db="EMBL/GenBank/DDBJ databases">
        <title>Genome mining for natural products.</title>
        <authorList>
            <person name="Zhang B."/>
            <person name="Shi J."/>
            <person name="Ge H."/>
        </authorList>
    </citation>
    <scope>NUCLEOTIDE SEQUENCE [LARGE SCALE GENOMIC DNA]</scope>
    <source>
        <strain evidence="3 4">NA06532</strain>
        <plasmid evidence="3 4">unnamed1</plasmid>
    </source>
</reference>
<dbReference type="Pfam" id="PF12682">
    <property type="entry name" value="Flavodoxin_4"/>
    <property type="match status" value="1"/>
</dbReference>
<organism evidence="3 4">
    <name type="scientific">Streptomyces microflavus</name>
    <name type="common">Streptomyces lipmanii</name>
    <dbReference type="NCBI Taxonomy" id="1919"/>
    <lineage>
        <taxon>Bacteria</taxon>
        <taxon>Bacillati</taxon>
        <taxon>Actinomycetota</taxon>
        <taxon>Actinomycetes</taxon>
        <taxon>Kitasatosporales</taxon>
        <taxon>Streptomycetaceae</taxon>
        <taxon>Streptomyces</taxon>
    </lineage>
</organism>
<protein>
    <recommendedName>
        <fullName evidence="2">Flavodoxin-like domain-containing protein</fullName>
    </recommendedName>
</protein>
<dbReference type="InterPro" id="IPR029039">
    <property type="entry name" value="Flavoprotein-like_sf"/>
</dbReference>
<evidence type="ECO:0000259" key="2">
    <source>
        <dbReference type="Pfam" id="PF12682"/>
    </source>
</evidence>